<proteinExistence type="predicted"/>
<evidence type="ECO:0000313" key="3">
    <source>
        <dbReference type="Proteomes" id="UP001331761"/>
    </source>
</evidence>
<keyword evidence="3" id="KW-1185">Reference proteome</keyword>
<protein>
    <submittedName>
        <fullName evidence="2">Uncharacterized protein</fullName>
    </submittedName>
</protein>
<name>A0AAN8FEZ1_TRICO</name>
<dbReference type="EMBL" id="WIXE01010145">
    <property type="protein sequence ID" value="KAK5977816.1"/>
    <property type="molecule type" value="Genomic_DNA"/>
</dbReference>
<dbReference type="Proteomes" id="UP001331761">
    <property type="component" value="Unassembled WGS sequence"/>
</dbReference>
<feature type="compositionally biased region" description="Polar residues" evidence="1">
    <location>
        <begin position="50"/>
        <end position="73"/>
    </location>
</feature>
<feature type="region of interest" description="Disordered" evidence="1">
    <location>
        <begin position="1"/>
        <end position="132"/>
    </location>
</feature>
<feature type="compositionally biased region" description="Basic and acidic residues" evidence="1">
    <location>
        <begin position="90"/>
        <end position="112"/>
    </location>
</feature>
<sequence>MLGVQMEQKKVVTSQPEIEEKTIMEEKANPVEATKLENEIVTETVANVDEPSTNQQNNHICNNQSNHKSQEPPQNEERHEEPPKQQQQQQEKEQHKKSRDEQSQEQRPELHPQEPVQSTSSCAPTTMVETSEDMKVPLIAVSRVESVKTVEGAVGRLLTAVRSRSLRRKKQSKQKSGVLQALNPFKQREQMYKSRSENRARKALRTITFILDVCR</sequence>
<comment type="caution">
    <text evidence="2">The sequence shown here is derived from an EMBL/GenBank/DDBJ whole genome shotgun (WGS) entry which is preliminary data.</text>
</comment>
<organism evidence="2 3">
    <name type="scientific">Trichostrongylus colubriformis</name>
    <name type="common">Black scour worm</name>
    <dbReference type="NCBI Taxonomy" id="6319"/>
    <lineage>
        <taxon>Eukaryota</taxon>
        <taxon>Metazoa</taxon>
        <taxon>Ecdysozoa</taxon>
        <taxon>Nematoda</taxon>
        <taxon>Chromadorea</taxon>
        <taxon>Rhabditida</taxon>
        <taxon>Rhabditina</taxon>
        <taxon>Rhabditomorpha</taxon>
        <taxon>Strongyloidea</taxon>
        <taxon>Trichostrongylidae</taxon>
        <taxon>Trichostrongylus</taxon>
    </lineage>
</organism>
<evidence type="ECO:0000256" key="1">
    <source>
        <dbReference type="SAM" id="MobiDB-lite"/>
    </source>
</evidence>
<feature type="compositionally biased region" description="Basic and acidic residues" evidence="1">
    <location>
        <begin position="18"/>
        <end position="38"/>
    </location>
</feature>
<reference evidence="2 3" key="1">
    <citation type="submission" date="2019-10" db="EMBL/GenBank/DDBJ databases">
        <title>Assembly and Annotation for the nematode Trichostrongylus colubriformis.</title>
        <authorList>
            <person name="Martin J."/>
        </authorList>
    </citation>
    <scope>NUCLEOTIDE SEQUENCE [LARGE SCALE GENOMIC DNA]</scope>
    <source>
        <strain evidence="2">G859</strain>
        <tissue evidence="2">Whole worm</tissue>
    </source>
</reference>
<dbReference type="AlphaFoldDB" id="A0AAN8FEZ1"/>
<accession>A0AAN8FEZ1</accession>
<feature type="compositionally biased region" description="Polar residues" evidence="1">
    <location>
        <begin position="115"/>
        <end position="129"/>
    </location>
</feature>
<evidence type="ECO:0000313" key="2">
    <source>
        <dbReference type="EMBL" id="KAK5977816.1"/>
    </source>
</evidence>
<gene>
    <name evidence="2" type="ORF">GCK32_005892</name>
</gene>